<evidence type="ECO:0000313" key="3">
    <source>
        <dbReference type="Proteomes" id="UP000626109"/>
    </source>
</evidence>
<name>A0A813LDY9_POLGL</name>
<evidence type="ECO:0000256" key="1">
    <source>
        <dbReference type="SAM" id="MobiDB-lite"/>
    </source>
</evidence>
<dbReference type="EMBL" id="CAJNNW010035522">
    <property type="protein sequence ID" value="CAE8728265.1"/>
    <property type="molecule type" value="Genomic_DNA"/>
</dbReference>
<organism evidence="2 3">
    <name type="scientific">Polarella glacialis</name>
    <name type="common">Dinoflagellate</name>
    <dbReference type="NCBI Taxonomy" id="89957"/>
    <lineage>
        <taxon>Eukaryota</taxon>
        <taxon>Sar</taxon>
        <taxon>Alveolata</taxon>
        <taxon>Dinophyceae</taxon>
        <taxon>Suessiales</taxon>
        <taxon>Suessiaceae</taxon>
        <taxon>Polarella</taxon>
    </lineage>
</organism>
<dbReference type="AlphaFoldDB" id="A0A813LDY9"/>
<feature type="region of interest" description="Disordered" evidence="1">
    <location>
        <begin position="22"/>
        <end position="61"/>
    </location>
</feature>
<proteinExistence type="predicted"/>
<dbReference type="Proteomes" id="UP000626109">
    <property type="component" value="Unassembled WGS sequence"/>
</dbReference>
<accession>A0A813LDY9</accession>
<comment type="caution">
    <text evidence="2">The sequence shown here is derived from an EMBL/GenBank/DDBJ whole genome shotgun (WGS) entry which is preliminary data.</text>
</comment>
<evidence type="ECO:0000313" key="2">
    <source>
        <dbReference type="EMBL" id="CAE8728265.1"/>
    </source>
</evidence>
<reference evidence="2" key="1">
    <citation type="submission" date="2021-02" db="EMBL/GenBank/DDBJ databases">
        <authorList>
            <person name="Dougan E. K."/>
            <person name="Rhodes N."/>
            <person name="Thang M."/>
            <person name="Chan C."/>
        </authorList>
    </citation>
    <scope>NUCLEOTIDE SEQUENCE</scope>
</reference>
<gene>
    <name evidence="2" type="ORF">PGLA2088_LOCUS45070</name>
</gene>
<protein>
    <submittedName>
        <fullName evidence="2">Uncharacterized protein</fullName>
    </submittedName>
</protein>
<feature type="non-terminal residue" evidence="2">
    <location>
        <position position="105"/>
    </location>
</feature>
<feature type="non-terminal residue" evidence="2">
    <location>
        <position position="1"/>
    </location>
</feature>
<sequence length="105" mass="11110">EEVAEKICDRCSCYDCCCPEEPDAAQDEEPEKPGEQVMQGPADSIGRPCGPPAPGSAEAASTRPVARFFSFPGAAGNPAMLTLRRSLPATYFTAQAMSPSTVRTK</sequence>